<keyword evidence="8 11" id="KW-0786">Thiamine pyrophosphate</keyword>
<evidence type="ECO:0000313" key="15">
    <source>
        <dbReference type="EMBL" id="BAV41179.1"/>
    </source>
</evidence>
<evidence type="ECO:0000256" key="7">
    <source>
        <dbReference type="ARBA" id="ARBA00022827"/>
    </source>
</evidence>
<evidence type="ECO:0000256" key="1">
    <source>
        <dbReference type="ARBA" id="ARBA00004974"/>
    </source>
</evidence>
<evidence type="ECO:0000256" key="9">
    <source>
        <dbReference type="ARBA" id="ARBA00023304"/>
    </source>
</evidence>
<keyword evidence="7" id="KW-0274">FAD</keyword>
<evidence type="ECO:0000256" key="10">
    <source>
        <dbReference type="ARBA" id="ARBA00048670"/>
    </source>
</evidence>
<dbReference type="Pfam" id="PF02776">
    <property type="entry name" value="TPP_enzyme_N"/>
    <property type="match status" value="1"/>
</dbReference>
<dbReference type="UniPathway" id="UPA00049">
    <property type="reaction ID" value="UER00059"/>
</dbReference>
<feature type="domain" description="Thiamine pyrophosphate enzyme N-terminal TPP-binding" evidence="14">
    <location>
        <begin position="5"/>
        <end position="118"/>
    </location>
</feature>
<dbReference type="AlphaFoldDB" id="A0A1B4Y2A4"/>
<feature type="domain" description="Thiamine pyrophosphate enzyme TPP-binding" evidence="13">
    <location>
        <begin position="384"/>
        <end position="529"/>
    </location>
</feature>
<feature type="domain" description="Thiamine pyrophosphate enzyme central" evidence="12">
    <location>
        <begin position="190"/>
        <end position="325"/>
    </location>
</feature>
<protein>
    <recommendedName>
        <fullName evidence="4">acetolactate synthase</fullName>
        <ecNumber evidence="4">2.2.1.6</ecNumber>
    </recommendedName>
</protein>
<dbReference type="FunFam" id="3.40.50.970:FF:000007">
    <property type="entry name" value="Acetolactate synthase"/>
    <property type="match status" value="1"/>
</dbReference>
<dbReference type="UniPathway" id="UPA00047">
    <property type="reaction ID" value="UER00055"/>
</dbReference>
<dbReference type="InterPro" id="IPR029035">
    <property type="entry name" value="DHS-like_NAD/FAD-binding_dom"/>
</dbReference>
<dbReference type="InterPro" id="IPR000399">
    <property type="entry name" value="TPP-bd_CS"/>
</dbReference>
<evidence type="ECO:0000259" key="12">
    <source>
        <dbReference type="Pfam" id="PF00205"/>
    </source>
</evidence>
<dbReference type="InterPro" id="IPR011766">
    <property type="entry name" value="TPP_enzyme_TPP-bd"/>
</dbReference>
<dbReference type="InterPro" id="IPR012001">
    <property type="entry name" value="Thiamin_PyroP_enz_TPP-bd_dom"/>
</dbReference>
<evidence type="ECO:0000256" key="5">
    <source>
        <dbReference type="ARBA" id="ARBA00022605"/>
    </source>
</evidence>
<dbReference type="InterPro" id="IPR029061">
    <property type="entry name" value="THDP-binding"/>
</dbReference>
<evidence type="ECO:0000256" key="6">
    <source>
        <dbReference type="ARBA" id="ARBA00022630"/>
    </source>
</evidence>
<keyword evidence="5" id="KW-0028">Amino-acid biosynthesis</keyword>
<dbReference type="SUPFAM" id="SSF52518">
    <property type="entry name" value="Thiamin diphosphate-binding fold (THDP-binding)"/>
    <property type="match status" value="2"/>
</dbReference>
<dbReference type="Gene3D" id="3.40.50.1220">
    <property type="entry name" value="TPP-binding domain"/>
    <property type="match status" value="1"/>
</dbReference>
<dbReference type="GO" id="GO:0009097">
    <property type="term" value="P:isoleucine biosynthetic process"/>
    <property type="evidence" value="ECO:0007669"/>
    <property type="project" value="UniProtKB-UniPathway"/>
</dbReference>
<dbReference type="Proteomes" id="UP000218067">
    <property type="component" value="Chromosome"/>
</dbReference>
<comment type="pathway">
    <text evidence="1">Amino-acid biosynthesis; L-isoleucine biosynthesis; L-isoleucine from 2-oxobutanoate: step 1/4.</text>
</comment>
<dbReference type="GO" id="GO:0005948">
    <property type="term" value="C:acetolactate synthase complex"/>
    <property type="evidence" value="ECO:0007669"/>
    <property type="project" value="TreeGrafter"/>
</dbReference>
<dbReference type="GO" id="GO:0050660">
    <property type="term" value="F:flavin adenine dinucleotide binding"/>
    <property type="evidence" value="ECO:0007669"/>
    <property type="project" value="TreeGrafter"/>
</dbReference>
<dbReference type="GeneID" id="93436604"/>
<evidence type="ECO:0000259" key="14">
    <source>
        <dbReference type="Pfam" id="PF02776"/>
    </source>
</evidence>
<dbReference type="PANTHER" id="PTHR18968:SF129">
    <property type="entry name" value="ACETOLACTATE SYNTHASE"/>
    <property type="match status" value="1"/>
</dbReference>
<dbReference type="SUPFAM" id="SSF52467">
    <property type="entry name" value="DHS-like NAD/FAD-binding domain"/>
    <property type="match status" value="1"/>
</dbReference>
<dbReference type="Pfam" id="PF00205">
    <property type="entry name" value="TPP_enzyme_M"/>
    <property type="match status" value="1"/>
</dbReference>
<evidence type="ECO:0000313" key="16">
    <source>
        <dbReference type="Proteomes" id="UP000218067"/>
    </source>
</evidence>
<dbReference type="GO" id="GO:0000287">
    <property type="term" value="F:magnesium ion binding"/>
    <property type="evidence" value="ECO:0007669"/>
    <property type="project" value="InterPro"/>
</dbReference>
<dbReference type="RefSeq" id="WP_096370512.1">
    <property type="nucleotide sequence ID" value="NZ_AP017624.1"/>
</dbReference>
<dbReference type="NCBIfam" id="NF006187">
    <property type="entry name" value="PRK08322.1"/>
    <property type="match status" value="1"/>
</dbReference>
<dbReference type="EC" id="2.2.1.6" evidence="4"/>
<dbReference type="PROSITE" id="PS00187">
    <property type="entry name" value="TPP_ENZYMES"/>
    <property type="match status" value="1"/>
</dbReference>
<evidence type="ECO:0000256" key="3">
    <source>
        <dbReference type="ARBA" id="ARBA00007812"/>
    </source>
</evidence>
<evidence type="ECO:0000256" key="2">
    <source>
        <dbReference type="ARBA" id="ARBA00005025"/>
    </source>
</evidence>
<reference evidence="15 16" key="1">
    <citation type="submission" date="2016-08" db="EMBL/GenBank/DDBJ databases">
        <title>Complete genome sequence of Mycobacterium shinshuense, a subspecies of M. ulcerans.</title>
        <authorList>
            <person name="Yoshida M."/>
            <person name="Ogura Y."/>
            <person name="Hayashi T."/>
            <person name="Hoshino Y."/>
        </authorList>
    </citation>
    <scope>NUCLEOTIDE SEQUENCE [LARGE SCALE GENOMIC DNA]</scope>
    <source>
        <strain evidence="16">ATCC 33728</strain>
    </source>
</reference>
<gene>
    <name evidence="15" type="primary">ilvB1_2</name>
    <name evidence="15" type="ORF">SHTP_1984</name>
</gene>
<evidence type="ECO:0000256" key="11">
    <source>
        <dbReference type="RuleBase" id="RU362132"/>
    </source>
</evidence>
<dbReference type="GO" id="GO:0009099">
    <property type="term" value="P:L-valine biosynthetic process"/>
    <property type="evidence" value="ECO:0007669"/>
    <property type="project" value="UniProtKB-UniPathway"/>
</dbReference>
<dbReference type="Gene3D" id="3.40.50.970">
    <property type="match status" value="2"/>
</dbReference>
<keyword evidence="6" id="KW-0285">Flavoprotein</keyword>
<accession>A0A1B4Y2A4</accession>
<dbReference type="Pfam" id="PF02775">
    <property type="entry name" value="TPP_enzyme_C"/>
    <property type="match status" value="1"/>
</dbReference>
<dbReference type="GO" id="GO:0030976">
    <property type="term" value="F:thiamine pyrophosphate binding"/>
    <property type="evidence" value="ECO:0007669"/>
    <property type="project" value="InterPro"/>
</dbReference>
<comment type="catalytic activity">
    <reaction evidence="10">
        <text>2 pyruvate + H(+) = (2S)-2-acetolactate + CO2</text>
        <dbReference type="Rhea" id="RHEA:25249"/>
        <dbReference type="ChEBI" id="CHEBI:15361"/>
        <dbReference type="ChEBI" id="CHEBI:15378"/>
        <dbReference type="ChEBI" id="CHEBI:16526"/>
        <dbReference type="ChEBI" id="CHEBI:58476"/>
        <dbReference type="EC" id="2.2.1.6"/>
    </reaction>
</comment>
<evidence type="ECO:0000256" key="8">
    <source>
        <dbReference type="ARBA" id="ARBA00023052"/>
    </source>
</evidence>
<dbReference type="PANTHER" id="PTHR18968">
    <property type="entry name" value="THIAMINE PYROPHOSPHATE ENZYMES"/>
    <property type="match status" value="1"/>
</dbReference>
<dbReference type="EMBL" id="AP017624">
    <property type="protein sequence ID" value="BAV41179.1"/>
    <property type="molecule type" value="Genomic_DNA"/>
</dbReference>
<sequence length="558" mass="60199">MAPSNTSEQIVAALAAEGVEYVFGIPGDENLHFMEALRNDGRIKFILFRHEQAAGFAAAAYGRLTGKLAVAMSTLGAGAMNLTTPVAHAYLTAMPMLVITGQKAVRDNRMGQYQIVDVVDVMRPITKFAAKIPSGPMAGSLLRQAMMSALGERQGPAHLELPDDVARETELGPLVPCWHGDIPVATQDSIETAARLIRDARRPLIMVGGGTRANRPAVAAAVRALIEKTQIPFVATMMGKGVANEDDPRYLGCSIMPGDYPNCAITTADVILNVGHDVLEKPTFFMQPDDGRTVIHLNPFAAQGDNSYFPQGQVVGDMADALHRLTEQLCPNPAWDHAGFHRLAKAMQDSIKRASTDTSFPAKQGYLIATLRDFMADDDILSLDNGIHMMWATRNFNARQPNTMLIDHALGSMGISLPAAIAAKLVHPDRKVVVVTGDSGFAMNSQDLETAVHLGLDLIIVVFNDNGLGMIALKQMSDGFGRYGVDFTNPDFVGFAHSYGATSHRLDDPARFREVLDQAAAAGGVHIIDAPVDPQQNMALMMEMRSVDCEKLLAGSQR</sequence>
<keyword evidence="9" id="KW-0100">Branched-chain amino acid biosynthesis</keyword>
<name>A0A1B4Y2A4_MYCUL</name>
<comment type="pathway">
    <text evidence="2">Amino-acid biosynthesis; L-valine biosynthesis; L-valine from pyruvate: step 1/4.</text>
</comment>
<evidence type="ECO:0000256" key="4">
    <source>
        <dbReference type="ARBA" id="ARBA00013145"/>
    </source>
</evidence>
<comment type="similarity">
    <text evidence="3 11">Belongs to the TPP enzyme family.</text>
</comment>
<dbReference type="InterPro" id="IPR045229">
    <property type="entry name" value="TPP_enz"/>
</dbReference>
<evidence type="ECO:0000259" key="13">
    <source>
        <dbReference type="Pfam" id="PF02775"/>
    </source>
</evidence>
<organism evidence="15 16">
    <name type="scientific">Mycobacterium ulcerans subsp. shinshuense</name>
    <dbReference type="NCBI Taxonomy" id="1124626"/>
    <lineage>
        <taxon>Bacteria</taxon>
        <taxon>Bacillati</taxon>
        <taxon>Actinomycetota</taxon>
        <taxon>Actinomycetes</taxon>
        <taxon>Mycobacteriales</taxon>
        <taxon>Mycobacteriaceae</taxon>
        <taxon>Mycobacterium</taxon>
        <taxon>Mycobacterium ulcerans group</taxon>
    </lineage>
</organism>
<dbReference type="CDD" id="cd07035">
    <property type="entry name" value="TPP_PYR_POX_like"/>
    <property type="match status" value="1"/>
</dbReference>
<proteinExistence type="inferred from homology"/>
<dbReference type="InterPro" id="IPR012000">
    <property type="entry name" value="Thiamin_PyroP_enz_cen_dom"/>
</dbReference>
<dbReference type="GO" id="GO:0003984">
    <property type="term" value="F:acetolactate synthase activity"/>
    <property type="evidence" value="ECO:0007669"/>
    <property type="project" value="UniProtKB-EC"/>
</dbReference>